<dbReference type="RefSeq" id="WP_169925894.1">
    <property type="nucleotide sequence ID" value="NZ_PDJD01000001.1"/>
</dbReference>
<dbReference type="GO" id="GO:0016747">
    <property type="term" value="F:acyltransferase activity, transferring groups other than amino-acyl groups"/>
    <property type="evidence" value="ECO:0007669"/>
    <property type="project" value="InterPro"/>
</dbReference>
<gene>
    <name evidence="5" type="ORF">ATL40_1314</name>
</gene>
<feature type="domain" description="N-acetyltransferase" evidence="4">
    <location>
        <begin position="5"/>
        <end position="164"/>
    </location>
</feature>
<organism evidence="5 6">
    <name type="scientific">Serinibacter salmoneus</name>
    <dbReference type="NCBI Taxonomy" id="556530"/>
    <lineage>
        <taxon>Bacteria</taxon>
        <taxon>Bacillati</taxon>
        <taxon>Actinomycetota</taxon>
        <taxon>Actinomycetes</taxon>
        <taxon>Micrococcales</taxon>
        <taxon>Beutenbergiaceae</taxon>
        <taxon>Serinibacter</taxon>
    </lineage>
</organism>
<comment type="caution">
    <text evidence="5">The sequence shown here is derived from an EMBL/GenBank/DDBJ whole genome shotgun (WGS) entry which is preliminary data.</text>
</comment>
<accession>A0A2A9D0F9</accession>
<dbReference type="InterPro" id="IPR050832">
    <property type="entry name" value="Bact_Acetyltransf"/>
</dbReference>
<keyword evidence="2 5" id="KW-0012">Acyltransferase</keyword>
<evidence type="ECO:0000256" key="2">
    <source>
        <dbReference type="ARBA" id="ARBA00023315"/>
    </source>
</evidence>
<evidence type="ECO:0000313" key="6">
    <source>
        <dbReference type="Proteomes" id="UP000224915"/>
    </source>
</evidence>
<evidence type="ECO:0000259" key="4">
    <source>
        <dbReference type="PROSITE" id="PS51186"/>
    </source>
</evidence>
<dbReference type="CDD" id="cd04301">
    <property type="entry name" value="NAT_SF"/>
    <property type="match status" value="1"/>
</dbReference>
<keyword evidence="1 5" id="KW-0808">Transferase</keyword>
<dbReference type="InterPro" id="IPR016181">
    <property type="entry name" value="Acyl_CoA_acyltransferase"/>
</dbReference>
<dbReference type="SUPFAM" id="SSF55729">
    <property type="entry name" value="Acyl-CoA N-acyltransferases (Nat)"/>
    <property type="match status" value="1"/>
</dbReference>
<dbReference type="Gene3D" id="3.40.630.30">
    <property type="match status" value="1"/>
</dbReference>
<name>A0A2A9D0F9_9MICO</name>
<evidence type="ECO:0000313" key="5">
    <source>
        <dbReference type="EMBL" id="PFG19745.1"/>
    </source>
</evidence>
<dbReference type="PANTHER" id="PTHR43877">
    <property type="entry name" value="AMINOALKYLPHOSPHONATE N-ACETYLTRANSFERASE-RELATED-RELATED"/>
    <property type="match status" value="1"/>
</dbReference>
<sequence>MARAIDIHAAGETELAEVADLFEAAHRELRWSFEPEGLDAATTLRRLRAFAENHDARIAVAHEGAHAVGLLAAEVRPPGLFSDTRSVQVEAMYVRPEARRRGVGHALLAHLVEYADQAGAGHIVIIPANRSRAEVRFLSREGFVDDRGRRVIATQSLRRRLDHPPTPARGIDLVLARRRAAQARREQSEAETQEGSPRGDLPTGGEGSDQAFSSTRQVSRAELTRTSSSVTTATS</sequence>
<evidence type="ECO:0000256" key="1">
    <source>
        <dbReference type="ARBA" id="ARBA00022679"/>
    </source>
</evidence>
<dbReference type="Pfam" id="PF00583">
    <property type="entry name" value="Acetyltransf_1"/>
    <property type="match status" value="1"/>
</dbReference>
<dbReference type="InterPro" id="IPR000182">
    <property type="entry name" value="GNAT_dom"/>
</dbReference>
<keyword evidence="6" id="KW-1185">Reference proteome</keyword>
<reference evidence="5 6" key="1">
    <citation type="submission" date="2017-10" db="EMBL/GenBank/DDBJ databases">
        <title>Sequencing the genomes of 1000 actinobacteria strains.</title>
        <authorList>
            <person name="Klenk H.-P."/>
        </authorList>
    </citation>
    <scope>NUCLEOTIDE SEQUENCE [LARGE SCALE GENOMIC DNA]</scope>
    <source>
        <strain evidence="5 6">DSM 21801</strain>
    </source>
</reference>
<dbReference type="AlphaFoldDB" id="A0A2A9D0F9"/>
<dbReference type="PROSITE" id="PS51186">
    <property type="entry name" value="GNAT"/>
    <property type="match status" value="1"/>
</dbReference>
<feature type="compositionally biased region" description="Low complexity" evidence="3">
    <location>
        <begin position="224"/>
        <end position="235"/>
    </location>
</feature>
<protein>
    <submittedName>
        <fullName evidence="5">L-amino acid N-acyltransferase YncA</fullName>
    </submittedName>
</protein>
<feature type="region of interest" description="Disordered" evidence="3">
    <location>
        <begin position="178"/>
        <end position="235"/>
    </location>
</feature>
<evidence type="ECO:0000256" key="3">
    <source>
        <dbReference type="SAM" id="MobiDB-lite"/>
    </source>
</evidence>
<proteinExistence type="predicted"/>
<dbReference type="EMBL" id="PDJD01000001">
    <property type="protein sequence ID" value="PFG19745.1"/>
    <property type="molecule type" value="Genomic_DNA"/>
</dbReference>
<dbReference type="Proteomes" id="UP000224915">
    <property type="component" value="Unassembled WGS sequence"/>
</dbReference>